<dbReference type="KEGG" id="sacd:HS1genome_2068"/>
<accession>A0A348B677</accession>
<feature type="domain" description="Peptidase M20 dimerisation" evidence="1">
    <location>
        <begin position="23"/>
        <end position="76"/>
    </location>
</feature>
<reference evidence="3" key="1">
    <citation type="journal article" date="2014" name="Int. J. Syst. Evol. Microbiol.">
        <title>Complete genome sequence of Corynebacterium casei LMG S-19264T (=DSM 44701T), isolated from a smear-ripened cheese.</title>
        <authorList>
            <consortium name="US DOE Joint Genome Institute (JGI-PGF)"/>
            <person name="Walter F."/>
            <person name="Albersmeier A."/>
            <person name="Kalinowski J."/>
            <person name="Ruckert C."/>
        </authorList>
    </citation>
    <scope>NUCLEOTIDE SEQUENCE</scope>
    <source>
        <strain evidence="3">JCM 31740</strain>
    </source>
</reference>
<evidence type="ECO:0000313" key="4">
    <source>
        <dbReference type="Proteomes" id="UP000276741"/>
    </source>
</evidence>
<dbReference type="Gene3D" id="3.40.630.10">
    <property type="entry name" value="Zn peptidases"/>
    <property type="match status" value="1"/>
</dbReference>
<dbReference type="Gene3D" id="3.30.70.360">
    <property type="match status" value="1"/>
</dbReference>
<keyword evidence="4" id="KW-1185">Reference proteome</keyword>
<name>A0A348B677_9CREN</name>
<dbReference type="AlphaFoldDB" id="A0A348B677"/>
<organism evidence="2 4">
    <name type="scientific">Sulfodiicoccus acidiphilus</name>
    <dbReference type="NCBI Taxonomy" id="1670455"/>
    <lineage>
        <taxon>Archaea</taxon>
        <taxon>Thermoproteota</taxon>
        <taxon>Thermoprotei</taxon>
        <taxon>Sulfolobales</taxon>
        <taxon>Sulfolobaceae</taxon>
        <taxon>Sulfodiicoccus</taxon>
    </lineage>
</organism>
<sequence>MSLAVYKLKYVLLPRETEGGALFGKPTRTIDNMVSGYVGEGSKTVVPHRASVKLAFRLVPNQDPCNMSKSLKDYLEGRRFPAKLSEMGLEYSVRTPPNTTLVRALFLSTERIYTSRPFMVSNSAWT</sequence>
<protein>
    <recommendedName>
        <fullName evidence="1">Peptidase M20 dimerisation domain-containing protein</fullName>
    </recommendedName>
</protein>
<dbReference type="Proteomes" id="UP000616143">
    <property type="component" value="Unassembled WGS sequence"/>
</dbReference>
<reference evidence="3" key="4">
    <citation type="submission" date="2020-09" db="EMBL/GenBank/DDBJ databases">
        <authorList>
            <person name="Sun Q."/>
            <person name="Ohkuma M."/>
        </authorList>
    </citation>
    <scope>NUCLEOTIDE SEQUENCE</scope>
    <source>
        <strain evidence="3">JCM 31740</strain>
    </source>
</reference>
<dbReference type="Proteomes" id="UP000276741">
    <property type="component" value="Chromosome"/>
</dbReference>
<evidence type="ECO:0000313" key="2">
    <source>
        <dbReference type="EMBL" id="BBD73679.1"/>
    </source>
</evidence>
<reference evidence="2" key="3">
    <citation type="journal article" date="2019" name="BMC Res. Notes">
        <title>Complete genome sequence of the Sulfodiicoccus acidiphilus strain HS-1T, the first crenarchaeon that lacks polB3, isolated from an acidic hot spring in Ohwaku-dani, Hakone, Japan.</title>
        <authorList>
            <person name="Sakai H.D."/>
            <person name="Kurosawa N."/>
        </authorList>
    </citation>
    <scope>NUCLEOTIDE SEQUENCE</scope>
    <source>
        <strain evidence="2">HS-1</strain>
    </source>
</reference>
<dbReference type="InterPro" id="IPR011650">
    <property type="entry name" value="Peptidase_M20_dimer"/>
</dbReference>
<proteinExistence type="predicted"/>
<evidence type="ECO:0000313" key="3">
    <source>
        <dbReference type="EMBL" id="GGU05939.1"/>
    </source>
</evidence>
<dbReference type="EMBL" id="AP018553">
    <property type="protein sequence ID" value="BBD73679.1"/>
    <property type="molecule type" value="Genomic_DNA"/>
</dbReference>
<evidence type="ECO:0000259" key="1">
    <source>
        <dbReference type="Pfam" id="PF07687"/>
    </source>
</evidence>
<gene>
    <name evidence="3" type="ORF">GCM10007116_22720</name>
    <name evidence="2" type="ORF">HS1genome_2068</name>
</gene>
<dbReference type="EMBL" id="BMQS01000041">
    <property type="protein sequence ID" value="GGU05939.1"/>
    <property type="molecule type" value="Genomic_DNA"/>
</dbReference>
<dbReference type="Pfam" id="PF07687">
    <property type="entry name" value="M20_dimer"/>
    <property type="match status" value="1"/>
</dbReference>
<reference evidence="4" key="2">
    <citation type="submission" date="2018-04" db="EMBL/GenBank/DDBJ databases">
        <title>Complete genome sequence of Sulfodiicoccus acidiphilus strain HS-1.</title>
        <authorList>
            <person name="Sakai H.D."/>
            <person name="Kurosawa N."/>
        </authorList>
    </citation>
    <scope>NUCLEOTIDE SEQUENCE [LARGE SCALE GENOMIC DNA]</scope>
    <source>
        <strain evidence="4">HS-1</strain>
    </source>
</reference>